<keyword evidence="1" id="KW-0040">ANK repeat</keyword>
<dbReference type="PROSITE" id="PS50088">
    <property type="entry name" value="ANK_REPEAT"/>
    <property type="match status" value="1"/>
</dbReference>
<feature type="region of interest" description="Disordered" evidence="2">
    <location>
        <begin position="860"/>
        <end position="924"/>
    </location>
</feature>
<dbReference type="Gene3D" id="1.25.40.20">
    <property type="entry name" value="Ankyrin repeat-containing domain"/>
    <property type="match status" value="1"/>
</dbReference>
<evidence type="ECO:0000313" key="3">
    <source>
        <dbReference type="EMBL" id="CEM29831.1"/>
    </source>
</evidence>
<dbReference type="EMBL" id="CDMZ01001260">
    <property type="protein sequence ID" value="CEM29831.1"/>
    <property type="molecule type" value="Genomic_DNA"/>
</dbReference>
<accession>A0A0G4GJ33</accession>
<feature type="region of interest" description="Disordered" evidence="2">
    <location>
        <begin position="724"/>
        <end position="761"/>
    </location>
</feature>
<feature type="region of interest" description="Disordered" evidence="2">
    <location>
        <begin position="597"/>
        <end position="626"/>
    </location>
</feature>
<feature type="region of interest" description="Disordered" evidence="2">
    <location>
        <begin position="684"/>
        <end position="706"/>
    </location>
</feature>
<dbReference type="InterPro" id="IPR002110">
    <property type="entry name" value="Ankyrin_rpt"/>
</dbReference>
<feature type="compositionally biased region" description="Basic and acidic residues" evidence="2">
    <location>
        <begin position="962"/>
        <end position="977"/>
    </location>
</feature>
<proteinExistence type="predicted"/>
<dbReference type="SUPFAM" id="SSF48403">
    <property type="entry name" value="Ankyrin repeat"/>
    <property type="match status" value="1"/>
</dbReference>
<feature type="repeat" description="ANK" evidence="1">
    <location>
        <begin position="61"/>
        <end position="93"/>
    </location>
</feature>
<feature type="compositionally biased region" description="Basic and acidic residues" evidence="2">
    <location>
        <begin position="602"/>
        <end position="615"/>
    </location>
</feature>
<sequence length="1072" mass="113833">MQSVSRISVAEDAGVSPDLHLGEKEREKLGVFALCRRNNFLGVIEGLTRTGAHVDEVEPSTGLSLLQLAAEAGFLRMVKVLVSLGADVLLENSLGETAIDLARQRGHPHVVLFLENRLRTGMERKRALLFCNHTTQGRHIPSAVPDCVALVVHLSSLGFLLSLRGNFQTRDMVASFDAFLSTVGPEDLALFYFVGVVSQRGPFSLLHGVDSPFECTVDRTEYLTVERVASHLGKRPVFDLRSRSHVSRSPEQGGAGVIIIDGHSPTAPLHTEMEEPHALPSLPPAVAAAGETRMGNPSASAPVGQVPNPSADLSMASWSPAEFPSAQATRLRSSLGHMVKPDTNLAPPPPGPDLLLGLPDHLASASRWASQMANVAKPNNRTFSPALIFPVQKPSLLAKREVQGKAEGDPEKILSDGRIRVSVVSNPLYEEVKRREAAGQLLGGERDLFLKLMAQSGLVLPLSEGLTPVNAFSAGREKKQAELLRGDVEPLPYQWPASSANFLAELERLRTQAGWEGEPNTETLVAGGHGMEAFPLPAAVKDEGDLLHTLPVPENASNTFSNSMRATFTETFPERSSLYPRSHGAVSAASLPLKPLTSAGINRDRQDSAAKRLAQEDDSLTQHPAYPAVKPLLSDYLRPRTTGLYPPAKRGWGAVVIPLEQRPPCPSRHERQRATRGRTRLAAAIPPGTATLDPLEGPPRGRTGAPAAAVAVGLSRSASQRTMGFTAGAGHTGDVEQVRRRSETRASKHTQSRQSLASEGCASSSSVSASAVSISATFTPGFSGPDLGSLPRVAFLASHSPPEPLDFDTRLTALLAGAAQLASLGAAREPDCAALQIAESFSLPSRSVLSGKFWETVDGSGWLPENRGRRPQRHRGSSSVLAGELAGGGRPKSPRHGILAGVSSPRSKSAPLGASRAPQEKKTVSISVEKDEVAVLRANIAGTISGAGNSLKREFTFADKAAPKSEREYQRDADSRRSPLISPKGAAEAQGGAVLSPSGSRSRQFLLRDRGASSSSAGALSLKGEDSETRTSLQGGELPGGISLFMATLLNAFGRTHSVRYALERTVAEVSG</sequence>
<feature type="compositionally biased region" description="Low complexity" evidence="2">
    <location>
        <begin position="1012"/>
        <end position="1022"/>
    </location>
</feature>
<dbReference type="Pfam" id="PF00023">
    <property type="entry name" value="Ank"/>
    <property type="match status" value="1"/>
</dbReference>
<feature type="region of interest" description="Disordered" evidence="2">
    <location>
        <begin position="962"/>
        <end position="1037"/>
    </location>
</feature>
<organism evidence="3">
    <name type="scientific">Chromera velia CCMP2878</name>
    <dbReference type="NCBI Taxonomy" id="1169474"/>
    <lineage>
        <taxon>Eukaryota</taxon>
        <taxon>Sar</taxon>
        <taxon>Alveolata</taxon>
        <taxon>Colpodellida</taxon>
        <taxon>Chromeraceae</taxon>
        <taxon>Chromera</taxon>
    </lineage>
</organism>
<gene>
    <name evidence="3" type="ORF">Cvel_22104</name>
</gene>
<dbReference type="PROSITE" id="PS50297">
    <property type="entry name" value="ANK_REP_REGION"/>
    <property type="match status" value="1"/>
</dbReference>
<dbReference type="VEuPathDB" id="CryptoDB:Cvel_22104"/>
<reference evidence="3" key="1">
    <citation type="submission" date="2014-11" db="EMBL/GenBank/DDBJ databases">
        <authorList>
            <person name="Otto D Thomas"/>
            <person name="Naeem Raeece"/>
        </authorList>
    </citation>
    <scope>NUCLEOTIDE SEQUENCE</scope>
</reference>
<name>A0A0G4GJ33_9ALVE</name>
<dbReference type="InterPro" id="IPR036770">
    <property type="entry name" value="Ankyrin_rpt-contain_sf"/>
</dbReference>
<dbReference type="Gene3D" id="3.40.50.1460">
    <property type="match status" value="1"/>
</dbReference>
<feature type="compositionally biased region" description="Basic and acidic residues" evidence="2">
    <location>
        <begin position="733"/>
        <end position="746"/>
    </location>
</feature>
<protein>
    <submittedName>
        <fullName evidence="3">Uncharacterized protein</fullName>
    </submittedName>
</protein>
<evidence type="ECO:0000256" key="2">
    <source>
        <dbReference type="SAM" id="MobiDB-lite"/>
    </source>
</evidence>
<dbReference type="AlphaFoldDB" id="A0A0G4GJ33"/>
<evidence type="ECO:0000256" key="1">
    <source>
        <dbReference type="PROSITE-ProRule" id="PRU00023"/>
    </source>
</evidence>